<evidence type="ECO:0000256" key="1">
    <source>
        <dbReference type="ARBA" id="ARBA00001954"/>
    </source>
</evidence>
<comment type="cofactor">
    <cofactor evidence="1">
        <name>Fe(2+)</name>
        <dbReference type="ChEBI" id="CHEBI:29033"/>
    </cofactor>
</comment>
<evidence type="ECO:0000256" key="3">
    <source>
        <dbReference type="ARBA" id="ARBA00023002"/>
    </source>
</evidence>
<keyword evidence="10" id="KW-1185">Reference proteome</keyword>
<dbReference type="SMART" id="SM01150">
    <property type="entry name" value="DUF1338"/>
    <property type="match status" value="1"/>
</dbReference>
<evidence type="ECO:0000256" key="5">
    <source>
        <dbReference type="ARBA" id="ARBA00035013"/>
    </source>
</evidence>
<dbReference type="EC" id="1.13.11.93" evidence="6"/>
<organism evidence="9 10">
    <name type="scientific">Aspergillus caelatus</name>
    <dbReference type="NCBI Taxonomy" id="61420"/>
    <lineage>
        <taxon>Eukaryota</taxon>
        <taxon>Fungi</taxon>
        <taxon>Dikarya</taxon>
        <taxon>Ascomycota</taxon>
        <taxon>Pezizomycotina</taxon>
        <taxon>Eurotiomycetes</taxon>
        <taxon>Eurotiomycetidae</taxon>
        <taxon>Eurotiales</taxon>
        <taxon>Aspergillaceae</taxon>
        <taxon>Aspergillus</taxon>
        <taxon>Aspergillus subgen. Circumdati</taxon>
    </lineage>
</organism>
<evidence type="ECO:0000256" key="6">
    <source>
        <dbReference type="ARBA" id="ARBA00035023"/>
    </source>
</evidence>
<dbReference type="OrthoDB" id="8300246at2759"/>
<dbReference type="Proteomes" id="UP000326268">
    <property type="component" value="Unassembled WGS sequence"/>
</dbReference>
<evidence type="ECO:0000313" key="10">
    <source>
        <dbReference type="Proteomes" id="UP000326268"/>
    </source>
</evidence>
<reference evidence="9 10" key="1">
    <citation type="submission" date="2019-04" db="EMBL/GenBank/DDBJ databases">
        <title>Friends and foes A comparative genomics studyof 23 Aspergillus species from section Flavi.</title>
        <authorList>
            <consortium name="DOE Joint Genome Institute"/>
            <person name="Kjaerbolling I."/>
            <person name="Vesth T."/>
            <person name="Frisvad J.C."/>
            <person name="Nybo J.L."/>
            <person name="Theobald S."/>
            <person name="Kildgaard S."/>
            <person name="Isbrandt T."/>
            <person name="Kuo A."/>
            <person name="Sato A."/>
            <person name="Lyhne E.K."/>
            <person name="Kogle M.E."/>
            <person name="Wiebenga A."/>
            <person name="Kun R.S."/>
            <person name="Lubbers R.J."/>
            <person name="Makela M.R."/>
            <person name="Barry K."/>
            <person name="Chovatia M."/>
            <person name="Clum A."/>
            <person name="Daum C."/>
            <person name="Haridas S."/>
            <person name="He G."/>
            <person name="LaButti K."/>
            <person name="Lipzen A."/>
            <person name="Mondo S."/>
            <person name="Riley R."/>
            <person name="Salamov A."/>
            <person name="Simmons B.A."/>
            <person name="Magnuson J.K."/>
            <person name="Henrissat B."/>
            <person name="Mortensen U.H."/>
            <person name="Larsen T.O."/>
            <person name="Devries R.P."/>
            <person name="Grigoriev I.V."/>
            <person name="Machida M."/>
            <person name="Baker S.E."/>
            <person name="Andersen M.R."/>
        </authorList>
    </citation>
    <scope>NUCLEOTIDE SEQUENCE [LARGE SCALE GENOMIC DNA]</scope>
    <source>
        <strain evidence="9 10">CBS 763.97</strain>
    </source>
</reference>
<evidence type="ECO:0000313" key="9">
    <source>
        <dbReference type="EMBL" id="KAE8363100.1"/>
    </source>
</evidence>
<dbReference type="CDD" id="cd16348">
    <property type="entry name" value="VOC_YdcJ_like"/>
    <property type="match status" value="1"/>
</dbReference>
<evidence type="ECO:0000256" key="8">
    <source>
        <dbReference type="ARBA" id="ARBA00035045"/>
    </source>
</evidence>
<keyword evidence="4" id="KW-0408">Iron</keyword>
<proteinExistence type="inferred from homology"/>
<dbReference type="InterPro" id="IPR047869">
    <property type="entry name" value="YdcJ_bac-like"/>
</dbReference>
<dbReference type="RefSeq" id="XP_031926181.1">
    <property type="nucleotide sequence ID" value="XM_032064663.1"/>
</dbReference>
<gene>
    <name evidence="9" type="ORF">BDV27DRAFT_11597</name>
</gene>
<evidence type="ECO:0000256" key="2">
    <source>
        <dbReference type="ARBA" id="ARBA00022964"/>
    </source>
</evidence>
<sequence length="468" mass="53626">MGWDQDALRAQFCHALSEMYKSEVPLYGDLVDLVWKADVEAINASQKQGTAVIDPDEILPSRNRVERHGAIRLGTAYELSTIRRMFAIMGMFPVGYYDLSAAGFPMHATAFRPWTKEALSKNPFRVFTTVLRMELLTEKTRELAQRALRERNIFTDRLVALIELAEKQDQLSPTDCREFIVEGLETFRWHSRATVTMEEYQILKAEHPLIADVVSFPSCHINHLTPRTIDIDLVQKMMQDHGMPAKERIEGPPPRQCPILLRQTSFKALEETVYFRNTHENFVKGSHTARFGEVEQRGYALTRKGRQLYDRILSRVNIESTERGVSASEYDSLLVNHFKEFPDDMAQLQSRKLAYFCYRLTPHGQESPGLDLQGGNMTLKQLLENKIIKYEPITYEDFLPLSAGGIFNSNLGSTSQSKQLVMEAEADLDGFQRMLGTSIMDEFHLYAQIQENSLECCRRKLGLDVILE</sequence>
<dbReference type="Pfam" id="PF07063">
    <property type="entry name" value="HGLS"/>
    <property type="match status" value="1"/>
</dbReference>
<dbReference type="PANTHER" id="PTHR39479">
    <property type="match status" value="1"/>
</dbReference>
<name>A0A5N7A3L9_9EURO</name>
<keyword evidence="3" id="KW-0560">Oxidoreductase</keyword>
<dbReference type="InterPro" id="IPR009770">
    <property type="entry name" value="HGLS"/>
</dbReference>
<dbReference type="GO" id="GO:0051213">
    <property type="term" value="F:dioxygenase activity"/>
    <property type="evidence" value="ECO:0007669"/>
    <property type="project" value="UniProtKB-KW"/>
</dbReference>
<dbReference type="Gene3D" id="3.10.180.80">
    <property type="entry name" value="Uncharacterised protein PF07063, DUF1338"/>
    <property type="match status" value="1"/>
</dbReference>
<dbReference type="EMBL" id="ML737685">
    <property type="protein sequence ID" value="KAE8363100.1"/>
    <property type="molecule type" value="Genomic_DNA"/>
</dbReference>
<accession>A0A5N7A3L9</accession>
<dbReference type="PANTHER" id="PTHR39479:SF2">
    <property type="entry name" value="2-OXOADIPATE DIOXYGENASE_DECARBOXYLASE"/>
    <property type="match status" value="1"/>
</dbReference>
<evidence type="ECO:0000256" key="7">
    <source>
        <dbReference type="ARBA" id="ARBA00035034"/>
    </source>
</evidence>
<dbReference type="GeneID" id="43649109"/>
<evidence type="ECO:0000256" key="4">
    <source>
        <dbReference type="ARBA" id="ARBA00023004"/>
    </source>
</evidence>
<protein>
    <recommendedName>
        <fullName evidence="7">2-oxoadipate dioxygenase/decarboxylase</fullName>
        <ecNumber evidence="6">1.13.11.93</ecNumber>
    </recommendedName>
    <alternativeName>
        <fullName evidence="8">2-hydroxyglutarate synthase</fullName>
    </alternativeName>
</protein>
<comment type="similarity">
    <text evidence="5">Belongs to the 2-oxoadipate dioxygenase/decarboxylase family.</text>
</comment>
<dbReference type="AlphaFoldDB" id="A0A5N7A3L9"/>
<keyword evidence="2" id="KW-0223">Dioxygenase</keyword>